<sequence>MRRSNAGEHSVYEEENQRLESELRNKVSALKSLSINIGEEVRDQNKLLYGMDDDMNKVSGFLGSTMKRLKGISRGGYGRLYCYLLLFVLAVFFVMYLLIRLS</sequence>
<dbReference type="Proteomes" id="UP000008144">
    <property type="component" value="Chromosome 8"/>
</dbReference>
<dbReference type="CDD" id="cd15853">
    <property type="entry name" value="SNARE_Bet1"/>
    <property type="match status" value="1"/>
</dbReference>
<dbReference type="FunCoup" id="H2Y3A1">
    <property type="interactions" value="902"/>
</dbReference>
<dbReference type="GO" id="GO:0005789">
    <property type="term" value="C:endoplasmic reticulum membrane"/>
    <property type="evidence" value="ECO:0007669"/>
    <property type="project" value="UniProtKB-SubCell"/>
</dbReference>
<dbReference type="Ensembl" id="ENSCINT00000034426.1">
    <property type="protein sequence ID" value="ENSCINP00000036386.1"/>
    <property type="gene ID" value="ENSCING00000023521.1"/>
</dbReference>
<evidence type="ECO:0000256" key="3">
    <source>
        <dbReference type="ARBA" id="ARBA00022553"/>
    </source>
</evidence>
<dbReference type="InterPro" id="IPR000727">
    <property type="entry name" value="T_SNARE_dom"/>
</dbReference>
<dbReference type="GeneID" id="100181776"/>
<evidence type="ECO:0000256" key="12">
    <source>
        <dbReference type="ARBA" id="ARBA00024188"/>
    </source>
</evidence>
<evidence type="ECO:0000256" key="18">
    <source>
        <dbReference type="ARBA" id="ARBA00077825"/>
    </source>
</evidence>
<evidence type="ECO:0000256" key="20">
    <source>
        <dbReference type="SAM" id="Phobius"/>
    </source>
</evidence>
<keyword evidence="8 20" id="KW-1133">Transmembrane helix</keyword>
<dbReference type="GO" id="GO:0005794">
    <property type="term" value="C:Golgi apparatus"/>
    <property type="evidence" value="ECO:0007669"/>
    <property type="project" value="UniProtKB-SubCell"/>
</dbReference>
<evidence type="ECO:0000256" key="13">
    <source>
        <dbReference type="ARBA" id="ARBA00037962"/>
    </source>
</evidence>
<gene>
    <name evidence="22" type="primary">LOC100181776</name>
</gene>
<keyword evidence="4 20" id="KW-0812">Transmembrane</keyword>
<evidence type="ECO:0000313" key="23">
    <source>
        <dbReference type="Proteomes" id="UP000008144"/>
    </source>
</evidence>
<accession>A0A1W2W3M6</accession>
<evidence type="ECO:0000259" key="21">
    <source>
        <dbReference type="PROSITE" id="PS50192"/>
    </source>
</evidence>
<dbReference type="Gene3D" id="1.20.5.110">
    <property type="match status" value="1"/>
</dbReference>
<dbReference type="OMA" id="GHRNYMC"/>
<evidence type="ECO:0000256" key="9">
    <source>
        <dbReference type="ARBA" id="ARBA00023034"/>
    </source>
</evidence>
<keyword evidence="3" id="KW-0597">Phosphoprotein</keyword>
<evidence type="ECO:0000256" key="6">
    <source>
        <dbReference type="ARBA" id="ARBA00022892"/>
    </source>
</evidence>
<dbReference type="GO" id="GO:0005484">
    <property type="term" value="F:SNAP receptor activity"/>
    <property type="evidence" value="ECO:0000318"/>
    <property type="project" value="GO_Central"/>
</dbReference>
<reference evidence="23" key="1">
    <citation type="journal article" date="2002" name="Science">
        <title>The draft genome of Ciona intestinalis: insights into chordate and vertebrate origins.</title>
        <authorList>
            <person name="Dehal P."/>
            <person name="Satou Y."/>
            <person name="Campbell R.K."/>
            <person name="Chapman J."/>
            <person name="Degnan B."/>
            <person name="De Tomaso A."/>
            <person name="Davidson B."/>
            <person name="Di Gregorio A."/>
            <person name="Gelpke M."/>
            <person name="Goodstein D.M."/>
            <person name="Harafuji N."/>
            <person name="Hastings K.E."/>
            <person name="Ho I."/>
            <person name="Hotta K."/>
            <person name="Huang W."/>
            <person name="Kawashima T."/>
            <person name="Lemaire P."/>
            <person name="Martinez D."/>
            <person name="Meinertzhagen I.A."/>
            <person name="Necula S."/>
            <person name="Nonaka M."/>
            <person name="Putnam N."/>
            <person name="Rash S."/>
            <person name="Saiga H."/>
            <person name="Satake M."/>
            <person name="Terry A."/>
            <person name="Yamada L."/>
            <person name="Wang H.G."/>
            <person name="Awazu S."/>
            <person name="Azumi K."/>
            <person name="Boore J."/>
            <person name="Branno M."/>
            <person name="Chin-Bow S."/>
            <person name="DeSantis R."/>
            <person name="Doyle S."/>
            <person name="Francino P."/>
            <person name="Keys D.N."/>
            <person name="Haga S."/>
            <person name="Hayashi H."/>
            <person name="Hino K."/>
            <person name="Imai K.S."/>
            <person name="Inaba K."/>
            <person name="Kano S."/>
            <person name="Kobayashi K."/>
            <person name="Kobayashi M."/>
            <person name="Lee B.I."/>
            <person name="Makabe K.W."/>
            <person name="Manohar C."/>
            <person name="Matassi G."/>
            <person name="Medina M."/>
            <person name="Mochizuki Y."/>
            <person name="Mount S."/>
            <person name="Morishita T."/>
            <person name="Miura S."/>
            <person name="Nakayama A."/>
            <person name="Nishizaka S."/>
            <person name="Nomoto H."/>
            <person name="Ohta F."/>
            <person name="Oishi K."/>
            <person name="Rigoutsos I."/>
            <person name="Sano M."/>
            <person name="Sasaki A."/>
            <person name="Sasakura Y."/>
            <person name="Shoguchi E."/>
            <person name="Shin-i T."/>
            <person name="Spagnuolo A."/>
            <person name="Stainier D."/>
            <person name="Suzuki M.M."/>
            <person name="Tassy O."/>
            <person name="Takatori N."/>
            <person name="Tokuoka M."/>
            <person name="Yagi K."/>
            <person name="Yoshizaki F."/>
            <person name="Wada S."/>
            <person name="Zhang C."/>
            <person name="Hyatt P.D."/>
            <person name="Larimer F."/>
            <person name="Detter C."/>
            <person name="Doggett N."/>
            <person name="Glavina T."/>
            <person name="Hawkins T."/>
            <person name="Richardson P."/>
            <person name="Lucas S."/>
            <person name="Kohara Y."/>
            <person name="Levine M."/>
            <person name="Satoh N."/>
            <person name="Rokhsar D.S."/>
        </authorList>
    </citation>
    <scope>NUCLEOTIDE SEQUENCE [LARGE SCALE GENOMIC DNA]</scope>
</reference>
<dbReference type="PANTHER" id="PTHR12791">
    <property type="entry name" value="GOLGI SNARE BET1-RELATED"/>
    <property type="match status" value="1"/>
</dbReference>
<dbReference type="GO" id="GO:0015031">
    <property type="term" value="P:protein transport"/>
    <property type="evidence" value="ECO:0007669"/>
    <property type="project" value="UniProtKB-KW"/>
</dbReference>
<evidence type="ECO:0000256" key="4">
    <source>
        <dbReference type="ARBA" id="ARBA00022692"/>
    </source>
</evidence>
<dbReference type="InParanoid" id="H2Y3A1"/>
<evidence type="ECO:0000256" key="2">
    <source>
        <dbReference type="ARBA" id="ARBA00022448"/>
    </source>
</evidence>
<dbReference type="EMBL" id="EAAA01002778">
    <property type="status" value="NOT_ANNOTATED_CDS"/>
    <property type="molecule type" value="Genomic_DNA"/>
</dbReference>
<feature type="transmembrane region" description="Helical" evidence="20">
    <location>
        <begin position="80"/>
        <end position="99"/>
    </location>
</feature>
<keyword evidence="5" id="KW-0256">Endoplasmic reticulum</keyword>
<dbReference type="AlphaFoldDB" id="H2Y3A1"/>
<dbReference type="PROSITE" id="PS50192">
    <property type="entry name" value="T_SNARE"/>
    <property type="match status" value="1"/>
</dbReference>
<dbReference type="GO" id="GO:0006888">
    <property type="term" value="P:endoplasmic reticulum to Golgi vesicle-mediated transport"/>
    <property type="evidence" value="ECO:0000318"/>
    <property type="project" value="GO_Central"/>
</dbReference>
<dbReference type="GeneTree" id="ENSGT00940000163414"/>
<dbReference type="STRING" id="7719.ENSCINP00000036386"/>
<keyword evidence="10 19" id="KW-0175">Coiled coil</keyword>
<organism evidence="22 23">
    <name type="scientific">Ciona intestinalis</name>
    <name type="common">Transparent sea squirt</name>
    <name type="synonym">Ascidia intestinalis</name>
    <dbReference type="NCBI Taxonomy" id="7719"/>
    <lineage>
        <taxon>Eukaryota</taxon>
        <taxon>Metazoa</taxon>
        <taxon>Chordata</taxon>
        <taxon>Tunicata</taxon>
        <taxon>Ascidiacea</taxon>
        <taxon>Phlebobranchia</taxon>
        <taxon>Cionidae</taxon>
        <taxon>Ciona</taxon>
    </lineage>
</organism>
<comment type="subcellular location">
    <subcellularLocation>
        <location evidence="14">Endomembrane system</location>
        <topology evidence="14">Single-pass type IV membrane protein</topology>
    </subcellularLocation>
    <subcellularLocation>
        <location evidence="1">Endoplasmic reticulum membrane</location>
        <topology evidence="1">Single-pass membrane protein</topology>
    </subcellularLocation>
    <subcellularLocation>
        <location evidence="12">Golgi apparatus</location>
        <location evidence="12">cis-Golgi network membrane</location>
    </subcellularLocation>
</comment>
<evidence type="ECO:0000256" key="10">
    <source>
        <dbReference type="ARBA" id="ARBA00023054"/>
    </source>
</evidence>
<keyword evidence="23" id="KW-1185">Reference proteome</keyword>
<dbReference type="KEGG" id="cin:100181776"/>
<protein>
    <recommendedName>
        <fullName evidence="17">BET1 homolog</fullName>
    </recommendedName>
    <alternativeName>
        <fullName evidence="18">Golgi vesicular membrane-trafficking protein p18</fullName>
    </alternativeName>
</protein>
<dbReference type="RefSeq" id="XP_002119320.1">
    <property type="nucleotide sequence ID" value="XM_002119284.4"/>
</dbReference>
<reference evidence="22" key="4">
    <citation type="submission" date="2025-09" db="UniProtKB">
        <authorList>
            <consortium name="Ensembl"/>
        </authorList>
    </citation>
    <scope>IDENTIFICATION</scope>
</reference>
<comment type="function">
    <text evidence="15">Required for vesicular transport from the ER to the Golgi complex. Functions as a SNARE involved in the docking process of ER-derived vesicles with the cis-Golgi membrane.</text>
</comment>
<feature type="coiled-coil region" evidence="19">
    <location>
        <begin position="9"/>
        <end position="36"/>
    </location>
</feature>
<accession>H2Y3A1</accession>
<dbReference type="HOGENOM" id="CLU_086133_2_1_1"/>
<dbReference type="GO" id="GO:0031201">
    <property type="term" value="C:SNARE complex"/>
    <property type="evidence" value="ECO:0000318"/>
    <property type="project" value="GO_Central"/>
</dbReference>
<proteinExistence type="inferred from homology"/>
<evidence type="ECO:0000256" key="7">
    <source>
        <dbReference type="ARBA" id="ARBA00022927"/>
    </source>
</evidence>
<dbReference type="FunFam" id="1.20.5.110:FF:000026">
    <property type="entry name" value="BET1 homolog"/>
    <property type="match status" value="1"/>
</dbReference>
<evidence type="ECO:0000256" key="15">
    <source>
        <dbReference type="ARBA" id="ARBA00054011"/>
    </source>
</evidence>
<dbReference type="SUPFAM" id="SSF58038">
    <property type="entry name" value="SNARE fusion complex"/>
    <property type="match status" value="1"/>
</dbReference>
<evidence type="ECO:0000256" key="16">
    <source>
        <dbReference type="ARBA" id="ARBA00063965"/>
    </source>
</evidence>
<evidence type="ECO:0000256" key="19">
    <source>
        <dbReference type="SAM" id="Coils"/>
    </source>
</evidence>
<feature type="domain" description="T-SNARE coiled-coil homology" evidence="21">
    <location>
        <begin position="10"/>
        <end position="72"/>
    </location>
</feature>
<evidence type="ECO:0000256" key="5">
    <source>
        <dbReference type="ARBA" id="ARBA00022824"/>
    </source>
</evidence>
<dbReference type="InterPro" id="IPR039899">
    <property type="entry name" value="BET1_SNARE"/>
</dbReference>
<keyword evidence="7" id="KW-0653">Protein transport</keyword>
<evidence type="ECO:0000256" key="8">
    <source>
        <dbReference type="ARBA" id="ARBA00022989"/>
    </source>
</evidence>
<reference evidence="22" key="3">
    <citation type="submission" date="2025-08" db="UniProtKB">
        <authorList>
            <consortium name="Ensembl"/>
        </authorList>
    </citation>
    <scope>IDENTIFICATION</scope>
</reference>
<evidence type="ECO:0000256" key="11">
    <source>
        <dbReference type="ARBA" id="ARBA00023136"/>
    </source>
</evidence>
<keyword evidence="6" id="KW-0931">ER-Golgi transport</keyword>
<dbReference type="OrthoDB" id="261831at2759"/>
<keyword evidence="11 20" id="KW-0472">Membrane</keyword>
<dbReference type="GO" id="GO:0048280">
    <property type="term" value="P:vesicle fusion with Golgi apparatus"/>
    <property type="evidence" value="ECO:0000318"/>
    <property type="project" value="GO_Central"/>
</dbReference>
<comment type="subunit">
    <text evidence="16">Interacts with SNARE complex members GOSR2, SEC22B and STX5. Interacts with LMAN1/ERGIC53. Interacts with STX17.</text>
</comment>
<name>H2Y3A1_CIOIN</name>
<reference evidence="22" key="2">
    <citation type="journal article" date="2008" name="Genome Biol.">
        <title>Improved genome assembly and evidence-based global gene model set for the chordate Ciona intestinalis: new insight into intron and operon populations.</title>
        <authorList>
            <person name="Satou Y."/>
            <person name="Mineta K."/>
            <person name="Ogasawara M."/>
            <person name="Sasakura Y."/>
            <person name="Shoguchi E."/>
            <person name="Ueno K."/>
            <person name="Yamada L."/>
            <person name="Matsumoto J."/>
            <person name="Wasserscheid J."/>
            <person name="Dewar K."/>
            <person name="Wiley G.B."/>
            <person name="Macmil S.L."/>
            <person name="Roe B.A."/>
            <person name="Zeller R.W."/>
            <person name="Hastings K.E."/>
            <person name="Lemaire P."/>
            <person name="Lindquist E."/>
            <person name="Endo T."/>
            <person name="Hotta K."/>
            <person name="Inaba K."/>
        </authorList>
    </citation>
    <scope>NUCLEOTIDE SEQUENCE [LARGE SCALE GENOMIC DNA]</scope>
    <source>
        <strain evidence="22">wild type</strain>
    </source>
</reference>
<evidence type="ECO:0000256" key="17">
    <source>
        <dbReference type="ARBA" id="ARBA00071590"/>
    </source>
</evidence>
<comment type="similarity">
    <text evidence="13">Belongs to the BET1 family.</text>
</comment>
<evidence type="ECO:0000256" key="1">
    <source>
        <dbReference type="ARBA" id="ARBA00004389"/>
    </source>
</evidence>
<evidence type="ECO:0000256" key="14">
    <source>
        <dbReference type="ARBA" id="ARBA00046280"/>
    </source>
</evidence>
<keyword evidence="2" id="KW-0813">Transport</keyword>
<keyword evidence="9" id="KW-0333">Golgi apparatus</keyword>
<evidence type="ECO:0000313" key="22">
    <source>
        <dbReference type="Ensembl" id="ENSCINP00000036386.1"/>
    </source>
</evidence>